<protein>
    <submittedName>
        <fullName evidence="1">Uncharacterized protein</fullName>
    </submittedName>
</protein>
<name>A0AC61RL94_9BACT</name>
<evidence type="ECO:0000313" key="2">
    <source>
        <dbReference type="Proteomes" id="UP000306319"/>
    </source>
</evidence>
<accession>A0AC61RL94</accession>
<evidence type="ECO:0000313" key="1">
    <source>
        <dbReference type="EMBL" id="TGY79713.1"/>
    </source>
</evidence>
<gene>
    <name evidence="1" type="ORF">E5331_04880</name>
</gene>
<organism evidence="1 2">
    <name type="scientific">Lepagella muris</name>
    <dbReference type="NCBI Taxonomy" id="3032870"/>
    <lineage>
        <taxon>Bacteria</taxon>
        <taxon>Pseudomonadati</taxon>
        <taxon>Bacteroidota</taxon>
        <taxon>Bacteroidia</taxon>
        <taxon>Bacteroidales</taxon>
        <taxon>Muribaculaceae</taxon>
        <taxon>Lepagella</taxon>
    </lineage>
</organism>
<dbReference type="EMBL" id="SRYB01000005">
    <property type="protein sequence ID" value="TGY79713.1"/>
    <property type="molecule type" value="Genomic_DNA"/>
</dbReference>
<proteinExistence type="predicted"/>
<reference evidence="1" key="1">
    <citation type="submission" date="2019-04" db="EMBL/GenBank/DDBJ databases">
        <title>Microbes associate with the intestines of laboratory mice.</title>
        <authorList>
            <person name="Navarre W."/>
            <person name="Wong E."/>
            <person name="Huang K."/>
            <person name="Tropini C."/>
            <person name="Ng K."/>
            <person name="Yu B."/>
        </authorList>
    </citation>
    <scope>NUCLEOTIDE SEQUENCE</scope>
    <source>
        <strain evidence="1">NM04_E33</strain>
    </source>
</reference>
<comment type="caution">
    <text evidence="1">The sequence shown here is derived from an EMBL/GenBank/DDBJ whole genome shotgun (WGS) entry which is preliminary data.</text>
</comment>
<sequence length="265" mass="30334">MDNEIYEARVGNESFVENFWLNAKREIIDNRKFLLLGLACILGLYITTGAIMGYNGVGSGSSGVVIFTFYMMMFAFVGASVAFSDMKTKEERLYSLMVPASAFSKYLVKWLLSVPVLFGVLVLAFYIGDITRILTFLMTADNPHNYPDYLHITNPWKIYSMFDITRPALILTVLLSAYFLAQAPYFFGAILWPKNSFIKTFAAMWVIQTVCSIMFALSVKYFPSLMYHIGDSLWFMATVFILLTLAFYVAGFYLYRRQQVVYKLI</sequence>
<dbReference type="Proteomes" id="UP000306319">
    <property type="component" value="Unassembled WGS sequence"/>
</dbReference>
<keyword evidence="2" id="KW-1185">Reference proteome</keyword>